<dbReference type="Pfam" id="PF00480">
    <property type="entry name" value="ROK"/>
    <property type="match status" value="1"/>
</dbReference>
<dbReference type="RefSeq" id="WP_078694135.1">
    <property type="nucleotide sequence ID" value="NZ_FUWX01000012.1"/>
</dbReference>
<dbReference type="InterPro" id="IPR043129">
    <property type="entry name" value="ATPase_NBD"/>
</dbReference>
<dbReference type="InterPro" id="IPR000600">
    <property type="entry name" value="ROK"/>
</dbReference>
<dbReference type="Proteomes" id="UP000191153">
    <property type="component" value="Unassembled WGS sequence"/>
</dbReference>
<dbReference type="PROSITE" id="PS01125">
    <property type="entry name" value="ROK"/>
    <property type="match status" value="1"/>
</dbReference>
<dbReference type="GO" id="GO:0016301">
    <property type="term" value="F:kinase activity"/>
    <property type="evidence" value="ECO:0007669"/>
    <property type="project" value="UniProtKB-KW"/>
</dbReference>
<keyword evidence="3" id="KW-1185">Reference proteome</keyword>
<dbReference type="PANTHER" id="PTHR18964:SF149">
    <property type="entry name" value="BIFUNCTIONAL UDP-N-ACETYLGLUCOSAMINE 2-EPIMERASE_N-ACETYLMANNOSAMINE KINASE"/>
    <property type="match status" value="1"/>
</dbReference>
<protein>
    <submittedName>
        <fullName evidence="2">Glucokinase</fullName>
    </submittedName>
</protein>
<dbReference type="PANTHER" id="PTHR18964">
    <property type="entry name" value="ROK (REPRESSOR, ORF, KINASE) FAMILY"/>
    <property type="match status" value="1"/>
</dbReference>
<reference evidence="2 3" key="1">
    <citation type="submission" date="2017-02" db="EMBL/GenBank/DDBJ databases">
        <authorList>
            <person name="Peterson S.W."/>
        </authorList>
    </citation>
    <scope>NUCLEOTIDE SEQUENCE [LARGE SCALE GENOMIC DNA]</scope>
    <source>
        <strain evidence="2 3">ATCC 700028</strain>
    </source>
</reference>
<dbReference type="SUPFAM" id="SSF53067">
    <property type="entry name" value="Actin-like ATPase domain"/>
    <property type="match status" value="1"/>
</dbReference>
<dbReference type="InterPro" id="IPR049874">
    <property type="entry name" value="ROK_cs"/>
</dbReference>
<keyword evidence="2" id="KW-0418">Kinase</keyword>
<evidence type="ECO:0000256" key="1">
    <source>
        <dbReference type="ARBA" id="ARBA00006479"/>
    </source>
</evidence>
<keyword evidence="2" id="KW-0808">Transferase</keyword>
<evidence type="ECO:0000313" key="3">
    <source>
        <dbReference type="Proteomes" id="UP000191153"/>
    </source>
</evidence>
<gene>
    <name evidence="2" type="ORF">SAMN02745174_01656</name>
</gene>
<name>A0A1T4NU96_9FUSO</name>
<dbReference type="Gene3D" id="3.30.420.40">
    <property type="match status" value="2"/>
</dbReference>
<dbReference type="OrthoDB" id="9810372at2"/>
<dbReference type="STRING" id="180163.SAMN02745174_01656"/>
<comment type="similarity">
    <text evidence="1">Belongs to the ROK (NagC/XylR) family.</text>
</comment>
<organism evidence="2 3">
    <name type="scientific">Cetobacterium ceti</name>
    <dbReference type="NCBI Taxonomy" id="180163"/>
    <lineage>
        <taxon>Bacteria</taxon>
        <taxon>Fusobacteriati</taxon>
        <taxon>Fusobacteriota</taxon>
        <taxon>Fusobacteriia</taxon>
        <taxon>Fusobacteriales</taxon>
        <taxon>Fusobacteriaceae</taxon>
        <taxon>Cetobacterium</taxon>
    </lineage>
</organism>
<sequence>MRYFAGIDIGGTNSKIGILNEEGDILKSTSIKTLSMEGVDITLERIWGTVKELLNSLEIEEDSLEGIGMGIPGPVIDQKIVAFFANFPWERNINIAEKMEKISGKKTKLDNDVNVIALGEANYGAGKNMKSSVTLALGTGIGGGIYIDGTLISGANGAGGEIGHSKVEKNGKLCGCGQKGCLEAYCSATGIAREAMSRLMINKSNMLYEKIGGDISKVEARDVFDCAKAGDKFSLDIVDYVGDYLALGIGNVLNIINPQGIILAGGVALAGDILIESIKRHLRAYALGVTIDDLEIHLGVLGNNAGIKGASALVK</sequence>
<dbReference type="EMBL" id="FUWX01000012">
    <property type="protein sequence ID" value="SJZ82783.1"/>
    <property type="molecule type" value="Genomic_DNA"/>
</dbReference>
<proteinExistence type="inferred from homology"/>
<evidence type="ECO:0000313" key="2">
    <source>
        <dbReference type="EMBL" id="SJZ82783.1"/>
    </source>
</evidence>
<accession>A0A1T4NU96</accession>
<dbReference type="AlphaFoldDB" id="A0A1T4NU96"/>